<organism evidence="2 3">
    <name type="scientific">Tetrapyrgos nigripes</name>
    <dbReference type="NCBI Taxonomy" id="182062"/>
    <lineage>
        <taxon>Eukaryota</taxon>
        <taxon>Fungi</taxon>
        <taxon>Dikarya</taxon>
        <taxon>Basidiomycota</taxon>
        <taxon>Agaricomycotina</taxon>
        <taxon>Agaricomycetes</taxon>
        <taxon>Agaricomycetidae</taxon>
        <taxon>Agaricales</taxon>
        <taxon>Marasmiineae</taxon>
        <taxon>Marasmiaceae</taxon>
        <taxon>Tetrapyrgos</taxon>
    </lineage>
</organism>
<evidence type="ECO:0000313" key="3">
    <source>
        <dbReference type="Proteomes" id="UP000559256"/>
    </source>
</evidence>
<dbReference type="Pfam" id="PF12296">
    <property type="entry name" value="HsbA"/>
    <property type="match status" value="1"/>
</dbReference>
<sequence>MQTMNLLLALAAFALVTASPLDQRTVAQVETDLTNVGSQATTFDNNINALPNSGGNLVQALAIHSSAQSLVISLNTATKDVLTTTDISEVDGQAIIDILVDIQPIFLDALTAIVSKKNALDAISAGSVSALLKQDLGQLCPAARSLQSALINAMPDDLKTKVQSLGIRLVLSVVKHN</sequence>
<gene>
    <name evidence="2" type="ORF">D9758_006496</name>
</gene>
<name>A0A8H5LRJ9_9AGAR</name>
<reference evidence="2 3" key="1">
    <citation type="journal article" date="2020" name="ISME J.">
        <title>Uncovering the hidden diversity of litter-decomposition mechanisms in mushroom-forming fungi.</title>
        <authorList>
            <person name="Floudas D."/>
            <person name="Bentzer J."/>
            <person name="Ahren D."/>
            <person name="Johansson T."/>
            <person name="Persson P."/>
            <person name="Tunlid A."/>
        </authorList>
    </citation>
    <scope>NUCLEOTIDE SEQUENCE [LARGE SCALE GENOMIC DNA]</scope>
    <source>
        <strain evidence="2 3">CBS 291.85</strain>
    </source>
</reference>
<dbReference type="EMBL" id="JAACJM010000021">
    <property type="protein sequence ID" value="KAF5366771.1"/>
    <property type="molecule type" value="Genomic_DNA"/>
</dbReference>
<evidence type="ECO:0000313" key="2">
    <source>
        <dbReference type="EMBL" id="KAF5366771.1"/>
    </source>
</evidence>
<dbReference type="PANTHER" id="PTHR38123:SF1">
    <property type="entry name" value="HYDROPHOBIC SURFACE BINDING PROTEIN"/>
    <property type="match status" value="1"/>
</dbReference>
<keyword evidence="1" id="KW-0732">Signal</keyword>
<dbReference type="Proteomes" id="UP000559256">
    <property type="component" value="Unassembled WGS sequence"/>
</dbReference>
<keyword evidence="3" id="KW-1185">Reference proteome</keyword>
<accession>A0A8H5LRJ9</accession>
<evidence type="ECO:0008006" key="4">
    <source>
        <dbReference type="Google" id="ProtNLM"/>
    </source>
</evidence>
<dbReference type="OrthoDB" id="3485059at2759"/>
<feature type="signal peptide" evidence="1">
    <location>
        <begin position="1"/>
        <end position="18"/>
    </location>
</feature>
<feature type="chain" id="PRO_5034354338" description="Antigenic cell wall galactomannoprotein" evidence="1">
    <location>
        <begin position="19"/>
        <end position="177"/>
    </location>
</feature>
<dbReference type="GO" id="GO:0005576">
    <property type="term" value="C:extracellular region"/>
    <property type="evidence" value="ECO:0007669"/>
    <property type="project" value="TreeGrafter"/>
</dbReference>
<comment type="caution">
    <text evidence="2">The sequence shown here is derived from an EMBL/GenBank/DDBJ whole genome shotgun (WGS) entry which is preliminary data.</text>
</comment>
<evidence type="ECO:0000256" key="1">
    <source>
        <dbReference type="SAM" id="SignalP"/>
    </source>
</evidence>
<protein>
    <recommendedName>
        <fullName evidence="4">Antigenic cell wall galactomannoprotein</fullName>
    </recommendedName>
</protein>
<dbReference type="InterPro" id="IPR021054">
    <property type="entry name" value="Cell_wall_mannoprotein_1"/>
</dbReference>
<dbReference type="AlphaFoldDB" id="A0A8H5LRJ9"/>
<proteinExistence type="predicted"/>
<dbReference type="PANTHER" id="PTHR38123">
    <property type="entry name" value="CELL WALL SERINE-THREONINE-RICH GALACTOMANNOPROTEIN MP1 (AFU_ORTHOLOGUE AFUA_4G03240)"/>
    <property type="match status" value="1"/>
</dbReference>